<feature type="region of interest" description="Disordered" evidence="1">
    <location>
        <begin position="94"/>
        <end position="117"/>
    </location>
</feature>
<evidence type="ECO:0000256" key="2">
    <source>
        <dbReference type="SAM" id="Phobius"/>
    </source>
</evidence>
<dbReference type="SUPFAM" id="SSF81321">
    <property type="entry name" value="Family A G protein-coupled receptor-like"/>
    <property type="match status" value="1"/>
</dbReference>
<evidence type="ECO:0008006" key="5">
    <source>
        <dbReference type="Google" id="ProtNLM"/>
    </source>
</evidence>
<feature type="compositionally biased region" description="Basic and acidic residues" evidence="1">
    <location>
        <begin position="94"/>
        <end position="105"/>
    </location>
</feature>
<comment type="caution">
    <text evidence="3">The sequence shown here is derived from an EMBL/GenBank/DDBJ whole genome shotgun (WGS) entry which is preliminary data.</text>
</comment>
<organism evidence="3 4">
    <name type="scientific">Solea senegalensis</name>
    <name type="common">Senegalese sole</name>
    <dbReference type="NCBI Taxonomy" id="28829"/>
    <lineage>
        <taxon>Eukaryota</taxon>
        <taxon>Metazoa</taxon>
        <taxon>Chordata</taxon>
        <taxon>Craniata</taxon>
        <taxon>Vertebrata</taxon>
        <taxon>Euteleostomi</taxon>
        <taxon>Actinopterygii</taxon>
        <taxon>Neopterygii</taxon>
        <taxon>Teleostei</taxon>
        <taxon>Neoteleostei</taxon>
        <taxon>Acanthomorphata</taxon>
        <taxon>Carangaria</taxon>
        <taxon>Pleuronectiformes</taxon>
        <taxon>Pleuronectoidei</taxon>
        <taxon>Soleidae</taxon>
        <taxon>Solea</taxon>
    </lineage>
</organism>
<keyword evidence="2" id="KW-0812">Transmembrane</keyword>
<accession>A0AAV6QVS5</accession>
<proteinExistence type="predicted"/>
<dbReference type="Proteomes" id="UP000693946">
    <property type="component" value="Linkage Group LG3"/>
</dbReference>
<dbReference type="AlphaFoldDB" id="A0AAV6QVS5"/>
<feature type="transmembrane region" description="Helical" evidence="2">
    <location>
        <begin position="123"/>
        <end position="140"/>
    </location>
</feature>
<name>A0AAV6QVS5_SOLSE</name>
<reference evidence="3 4" key="1">
    <citation type="journal article" date="2021" name="Sci. Rep.">
        <title>Chromosome anchoring in Senegalese sole (Solea senegalensis) reveals sex-associated markers and genome rearrangements in flatfish.</title>
        <authorList>
            <person name="Guerrero-Cozar I."/>
            <person name="Gomez-Garrido J."/>
            <person name="Berbel C."/>
            <person name="Martinez-Blanch J.F."/>
            <person name="Alioto T."/>
            <person name="Claros M.G."/>
            <person name="Gagnaire P.A."/>
            <person name="Manchado M."/>
        </authorList>
    </citation>
    <scope>NUCLEOTIDE SEQUENCE [LARGE SCALE GENOMIC DNA]</scope>
    <source>
        <strain evidence="3">Sse05_10M</strain>
    </source>
</reference>
<protein>
    <recommendedName>
        <fullName evidence="5">G-protein coupled receptors family 1 profile domain-containing protein</fullName>
    </recommendedName>
</protein>
<dbReference type="EMBL" id="JAGKHQ010000015">
    <property type="protein sequence ID" value="KAG7497136.1"/>
    <property type="molecule type" value="Genomic_DNA"/>
</dbReference>
<evidence type="ECO:0000256" key="1">
    <source>
        <dbReference type="SAM" id="MobiDB-lite"/>
    </source>
</evidence>
<keyword evidence="2" id="KW-1133">Transmembrane helix</keyword>
<evidence type="ECO:0000313" key="3">
    <source>
        <dbReference type="EMBL" id="KAG7497136.1"/>
    </source>
</evidence>
<feature type="transmembrane region" description="Helical" evidence="2">
    <location>
        <begin position="39"/>
        <end position="72"/>
    </location>
</feature>
<sequence length="185" mass="20770">MYSTKPLLLCLVCVERYMAVVRPHDYLRYKEGCYRGSSMAVIWCIYILTAVCDVFSSVTTLVWVLFVCVFIVNTWLSMATLKALKKPPPGDRVMAEMDKKGEHKGKTSKSRGKGGTDSKKRRAFITIAIIQAVLTLNYLPSVMCVPLKLVVSPRVFSCQYMPLVVAASTSCGYLEPLLHLHRLVK</sequence>
<gene>
    <name evidence="3" type="ORF">JOB18_032365</name>
</gene>
<keyword evidence="4" id="KW-1185">Reference proteome</keyword>
<keyword evidence="2" id="KW-0472">Membrane</keyword>
<evidence type="ECO:0000313" key="4">
    <source>
        <dbReference type="Proteomes" id="UP000693946"/>
    </source>
</evidence>